<accession>X0SLT4</accession>
<comment type="caution">
    <text evidence="1">The sequence shown here is derived from an EMBL/GenBank/DDBJ whole genome shotgun (WGS) entry which is preliminary data.</text>
</comment>
<dbReference type="EMBL" id="BARS01004352">
    <property type="protein sequence ID" value="GAF76857.1"/>
    <property type="molecule type" value="Genomic_DNA"/>
</dbReference>
<gene>
    <name evidence="1" type="ORF">S01H1_08493</name>
</gene>
<protein>
    <submittedName>
        <fullName evidence="1">Uncharacterized protein</fullName>
    </submittedName>
</protein>
<dbReference type="InterPro" id="IPR010727">
    <property type="entry name" value="DUF1302"/>
</dbReference>
<proteinExistence type="predicted"/>
<sequence>MKKAKFLLILILGISLLGASTSLAFAYEENKSIVYKFWKKVLPFDDRLELGGFVKNETSVHLAGGLDEFMKIQSIMGLKTNYRITDWLELFTYYRWFWDGVYTVEDRRYKNVSFEDVNRKLRMPEKLQWLRECYLDIYTDRLDIRAGKQQVVWGTADGVRILDMVNPLDYREWTLKSYHETRIPLWMFNFEGELMMDGHLQLLLIPDYQPNYYAPAGAPFTLRTVDIGAQAQAAWLQAPGSTVQTIDEKPAKQFKNTKIGLRWQNVIGGWDYTLNYLHTNDFASAYYVSSSFAVHPIFGVLPDRLILNRRSEGIEVLGASFSKTLTEGFLADLLKGWTLRGEFAYITGGAMNYGYDELIRGTVDVDQYNYCLGFDKNFWTNWLFSYQFIQFVAHNTEDIPGATPGYTLLFGPTRGGLDKLTTIMTLKLSTDFMHERLKPEIL</sequence>
<name>X0SLT4_9ZZZZ</name>
<dbReference type="Pfam" id="PF06980">
    <property type="entry name" value="DUF1302"/>
    <property type="match status" value="1"/>
</dbReference>
<reference evidence="1" key="1">
    <citation type="journal article" date="2014" name="Front. Microbiol.">
        <title>High frequency of phylogenetically diverse reductive dehalogenase-homologous genes in deep subseafloor sedimentary metagenomes.</title>
        <authorList>
            <person name="Kawai M."/>
            <person name="Futagami T."/>
            <person name="Toyoda A."/>
            <person name="Takaki Y."/>
            <person name="Nishi S."/>
            <person name="Hori S."/>
            <person name="Arai W."/>
            <person name="Tsubouchi T."/>
            <person name="Morono Y."/>
            <person name="Uchiyama I."/>
            <person name="Ito T."/>
            <person name="Fujiyama A."/>
            <person name="Inagaki F."/>
            <person name="Takami H."/>
        </authorList>
    </citation>
    <scope>NUCLEOTIDE SEQUENCE</scope>
    <source>
        <strain evidence="1">Expedition CK06-06</strain>
    </source>
</reference>
<dbReference type="AlphaFoldDB" id="X0SLT4"/>
<organism evidence="1">
    <name type="scientific">marine sediment metagenome</name>
    <dbReference type="NCBI Taxonomy" id="412755"/>
    <lineage>
        <taxon>unclassified sequences</taxon>
        <taxon>metagenomes</taxon>
        <taxon>ecological metagenomes</taxon>
    </lineage>
</organism>
<feature type="non-terminal residue" evidence="1">
    <location>
        <position position="442"/>
    </location>
</feature>
<evidence type="ECO:0000313" key="1">
    <source>
        <dbReference type="EMBL" id="GAF76857.1"/>
    </source>
</evidence>